<dbReference type="GO" id="GO:0009768">
    <property type="term" value="P:photosynthesis, light harvesting in photosystem I"/>
    <property type="evidence" value="ECO:0007669"/>
    <property type="project" value="UniProtKB-ARBA"/>
</dbReference>
<dbReference type="GO" id="GO:0016168">
    <property type="term" value="F:chlorophyll binding"/>
    <property type="evidence" value="ECO:0007669"/>
    <property type="project" value="UniProtKB-KW"/>
</dbReference>
<dbReference type="AlphaFoldDB" id="A0A388LTS8"/>
<evidence type="ECO:0000256" key="14">
    <source>
        <dbReference type="ARBA" id="ARBA00023136"/>
    </source>
</evidence>
<dbReference type="OrthoDB" id="423598at2759"/>
<dbReference type="GO" id="GO:0009535">
    <property type="term" value="C:chloroplast thylakoid membrane"/>
    <property type="evidence" value="ECO:0007669"/>
    <property type="project" value="UniProtKB-SubCell"/>
</dbReference>
<keyword evidence="8" id="KW-0812">Transmembrane</keyword>
<dbReference type="Gene3D" id="1.10.3460.10">
    <property type="entry name" value="Chlorophyll a/b binding protein domain"/>
    <property type="match status" value="1"/>
</dbReference>
<keyword evidence="12" id="KW-1133">Transmembrane helix</keyword>
<dbReference type="PANTHER" id="PTHR21649">
    <property type="entry name" value="CHLOROPHYLL A/B BINDING PROTEIN"/>
    <property type="match status" value="1"/>
</dbReference>
<evidence type="ECO:0000313" key="17">
    <source>
        <dbReference type="EMBL" id="GBG85720.1"/>
    </source>
</evidence>
<evidence type="ECO:0000256" key="4">
    <source>
        <dbReference type="ARBA" id="ARBA00022494"/>
    </source>
</evidence>
<proteinExistence type="inferred from homology"/>
<name>A0A388LTS8_CHABU</name>
<feature type="binding site" evidence="15">
    <location>
        <position position="228"/>
    </location>
    <ligand>
        <name>chlorophyll a</name>
        <dbReference type="ChEBI" id="CHEBI:58416"/>
        <label>1</label>
    </ligand>
</feature>
<keyword evidence="9" id="KW-0479">Metal-binding</keyword>
<feature type="binding site" evidence="15">
    <location>
        <position position="223"/>
    </location>
    <ligand>
        <name>chlorophyll a</name>
        <dbReference type="ChEBI" id="CHEBI:58416"/>
        <label>1</label>
    </ligand>
</feature>
<reference evidence="17 18" key="1">
    <citation type="journal article" date="2018" name="Cell">
        <title>The Chara Genome: Secondary Complexity and Implications for Plant Terrestrialization.</title>
        <authorList>
            <person name="Nishiyama T."/>
            <person name="Sakayama H."/>
            <person name="Vries J.D."/>
            <person name="Buschmann H."/>
            <person name="Saint-Marcoux D."/>
            <person name="Ullrich K.K."/>
            <person name="Haas F.B."/>
            <person name="Vanderstraeten L."/>
            <person name="Becker D."/>
            <person name="Lang D."/>
            <person name="Vosolsobe S."/>
            <person name="Rombauts S."/>
            <person name="Wilhelmsson P.K.I."/>
            <person name="Janitza P."/>
            <person name="Kern R."/>
            <person name="Heyl A."/>
            <person name="Rumpler F."/>
            <person name="Villalobos L.I.A.C."/>
            <person name="Clay J.M."/>
            <person name="Skokan R."/>
            <person name="Toyoda A."/>
            <person name="Suzuki Y."/>
            <person name="Kagoshima H."/>
            <person name="Schijlen E."/>
            <person name="Tajeshwar N."/>
            <person name="Catarino B."/>
            <person name="Hetherington A.J."/>
            <person name="Saltykova A."/>
            <person name="Bonnot C."/>
            <person name="Breuninger H."/>
            <person name="Symeonidi A."/>
            <person name="Radhakrishnan G.V."/>
            <person name="Van Nieuwerburgh F."/>
            <person name="Deforce D."/>
            <person name="Chang C."/>
            <person name="Karol K.G."/>
            <person name="Hedrich R."/>
            <person name="Ulvskov P."/>
            <person name="Glockner G."/>
            <person name="Delwiche C.F."/>
            <person name="Petrasek J."/>
            <person name="Van de Peer Y."/>
            <person name="Friml J."/>
            <person name="Beilby M."/>
            <person name="Dolan L."/>
            <person name="Kohara Y."/>
            <person name="Sugano S."/>
            <person name="Fujiyama A."/>
            <person name="Delaux P.-M."/>
            <person name="Quint M."/>
            <person name="TheiBen G."/>
            <person name="Hagemann M."/>
            <person name="Harholt J."/>
            <person name="Dunand C."/>
            <person name="Zachgo S."/>
            <person name="Langdale J."/>
            <person name="Maumus F."/>
            <person name="Straeten D.V.D."/>
            <person name="Gould S.B."/>
            <person name="Rensing S.A."/>
        </authorList>
    </citation>
    <scope>NUCLEOTIDE SEQUENCE [LARGE SCALE GENOMIC DNA]</scope>
    <source>
        <strain evidence="17 18">S276</strain>
    </source>
</reference>
<feature type="binding site" evidence="15">
    <location>
        <position position="111"/>
    </location>
    <ligand>
        <name>chlorophyll a</name>
        <dbReference type="ChEBI" id="CHEBI:58416"/>
        <label>1</label>
    </ligand>
</feature>
<dbReference type="GO" id="GO:0009523">
    <property type="term" value="C:photosystem II"/>
    <property type="evidence" value="ECO:0007669"/>
    <property type="project" value="UniProtKB-KW"/>
</dbReference>
<feature type="binding site" description="axial binding residue" evidence="15">
    <location>
        <position position="113"/>
    </location>
    <ligand>
        <name>chlorophyll b</name>
        <dbReference type="ChEBI" id="CHEBI:61721"/>
        <label>1</label>
    </ligand>
    <ligandPart>
        <name>Mg</name>
        <dbReference type="ChEBI" id="CHEBI:25107"/>
    </ligandPart>
</feature>
<keyword evidence="13 16" id="KW-0157">Chromophore</keyword>
<keyword evidence="14" id="KW-0472">Membrane</keyword>
<evidence type="ECO:0000256" key="3">
    <source>
        <dbReference type="ARBA" id="ARBA00007259"/>
    </source>
</evidence>
<evidence type="ECO:0000313" key="18">
    <source>
        <dbReference type="Proteomes" id="UP000265515"/>
    </source>
</evidence>
<feature type="binding site" description="axial binding residue" evidence="15">
    <location>
        <position position="190"/>
    </location>
    <ligand>
        <name>chlorophyll b</name>
        <dbReference type="ChEBI" id="CHEBI:61721"/>
        <label>1</label>
    </ligand>
    <ligandPart>
        <name>Mg</name>
        <dbReference type="ChEBI" id="CHEBI:25107"/>
    </ligandPart>
</feature>
<evidence type="ECO:0000256" key="7">
    <source>
        <dbReference type="ARBA" id="ARBA00022640"/>
    </source>
</evidence>
<evidence type="ECO:0000256" key="13">
    <source>
        <dbReference type="ARBA" id="ARBA00022991"/>
    </source>
</evidence>
<dbReference type="Proteomes" id="UP000265515">
    <property type="component" value="Unassembled WGS sequence"/>
</dbReference>
<feature type="binding site" evidence="15">
    <location>
        <position position="255"/>
    </location>
    <ligand>
        <name>chlorophyll a</name>
        <dbReference type="ChEBI" id="CHEBI:58416"/>
        <label>1</label>
    </ligand>
</feature>
<keyword evidence="4 15" id="KW-0148">Chlorophyll</keyword>
<keyword evidence="16" id="KW-0603">Photosystem I</keyword>
<evidence type="ECO:0000256" key="12">
    <source>
        <dbReference type="ARBA" id="ARBA00022989"/>
    </source>
</evidence>
<comment type="function">
    <text evidence="16">The light-harvesting complex (LHC) functions as a light receptor, it captures and delivers excitation energy to photosystems with which it is closely associated.</text>
</comment>
<dbReference type="Gramene" id="GBG85720">
    <property type="protein sequence ID" value="GBG85720"/>
    <property type="gene ID" value="CBR_g40448"/>
</dbReference>
<feature type="binding site" evidence="15">
    <location>
        <position position="108"/>
    </location>
    <ligand>
        <name>chlorophyll a</name>
        <dbReference type="ChEBI" id="CHEBI:58416"/>
        <label>1</label>
    </ligand>
</feature>
<dbReference type="GO" id="GO:0046872">
    <property type="term" value="F:metal ion binding"/>
    <property type="evidence" value="ECO:0007669"/>
    <property type="project" value="UniProtKB-KW"/>
</dbReference>
<feature type="binding site" evidence="15">
    <location>
        <position position="240"/>
    </location>
    <ligand>
        <name>chlorophyll a</name>
        <dbReference type="ChEBI" id="CHEBI:58416"/>
        <label>1</label>
    </ligand>
</feature>
<organism evidence="17 18">
    <name type="scientific">Chara braunii</name>
    <name type="common">Braun's stonewort</name>
    <dbReference type="NCBI Taxonomy" id="69332"/>
    <lineage>
        <taxon>Eukaryota</taxon>
        <taxon>Viridiplantae</taxon>
        <taxon>Streptophyta</taxon>
        <taxon>Charophyceae</taxon>
        <taxon>Charales</taxon>
        <taxon>Characeae</taxon>
        <taxon>Chara</taxon>
    </lineage>
</organism>
<gene>
    <name evidence="17" type="ORF">CBR_g40448</name>
</gene>
<evidence type="ECO:0000256" key="15">
    <source>
        <dbReference type="PIRSR" id="PIRSR601344-1"/>
    </source>
</evidence>
<dbReference type="FunFam" id="1.10.3460.10:FF:000002">
    <property type="entry name" value="Chlorophyll a-b binding protein, chloroplastic"/>
    <property type="match status" value="1"/>
</dbReference>
<keyword evidence="6 16" id="KW-0602">Photosynthesis</keyword>
<evidence type="ECO:0000256" key="6">
    <source>
        <dbReference type="ARBA" id="ARBA00022531"/>
    </source>
</evidence>
<dbReference type="GO" id="GO:0009522">
    <property type="term" value="C:photosystem I"/>
    <property type="evidence" value="ECO:0007669"/>
    <property type="project" value="UniProtKB-KW"/>
</dbReference>
<keyword evidence="10" id="KW-0460">Magnesium</keyword>
<keyword evidence="11" id="KW-0809">Transit peptide</keyword>
<feature type="binding site" evidence="15">
    <location>
        <position position="222"/>
    </location>
    <ligand>
        <name>chlorophyll a</name>
        <dbReference type="ChEBI" id="CHEBI:58416"/>
        <label>1</label>
    </ligand>
</feature>
<keyword evidence="16" id="KW-0793">Thylakoid</keyword>
<evidence type="ECO:0000256" key="16">
    <source>
        <dbReference type="RuleBase" id="RU363080"/>
    </source>
</evidence>
<dbReference type="SUPFAM" id="SSF103511">
    <property type="entry name" value="Chlorophyll a-b binding protein"/>
    <property type="match status" value="1"/>
</dbReference>
<dbReference type="STRING" id="69332.A0A388LTS8"/>
<evidence type="ECO:0000256" key="5">
    <source>
        <dbReference type="ARBA" id="ARBA00022528"/>
    </source>
</evidence>
<evidence type="ECO:0000256" key="1">
    <source>
        <dbReference type="ARBA" id="ARBA00004141"/>
    </source>
</evidence>
<comment type="subcellular location">
    <subcellularLocation>
        <location evidence="1">Membrane</location>
        <topology evidence="1">Multi-pass membrane protein</topology>
    </subcellularLocation>
    <subcellularLocation>
        <location evidence="2 16">Plastid</location>
        <location evidence="2 16">Chloroplast thylakoid membrane</location>
    </subcellularLocation>
</comment>
<evidence type="ECO:0000256" key="2">
    <source>
        <dbReference type="ARBA" id="ARBA00004334"/>
    </source>
</evidence>
<keyword evidence="7 16" id="KW-0934">Plastid</keyword>
<evidence type="ECO:0000256" key="8">
    <source>
        <dbReference type="ARBA" id="ARBA00022692"/>
    </source>
</evidence>
<evidence type="ECO:0000256" key="9">
    <source>
        <dbReference type="ARBA" id="ARBA00022723"/>
    </source>
</evidence>
<protein>
    <recommendedName>
        <fullName evidence="16">Chlorophyll a-b binding protein, chloroplastic</fullName>
    </recommendedName>
</protein>
<dbReference type="OMA" id="GHNTIFS"/>
<comment type="similarity">
    <text evidence="3 16">Belongs to the light-harvesting chlorophyll a/b-binding (LHC) protein family.</text>
</comment>
<dbReference type="InterPro" id="IPR022796">
    <property type="entry name" value="Chloroa_b-bind"/>
</dbReference>
<sequence length="324" mass="34825">MAAICSAQGIATAACAPASTSAQRANASSNVTATRAAFVSGRALRQVKAAAVSTGSFKVSASAEDRPLWFPGSTPPAWLDGSLPADFGFDPLGLGSEPELLKWFVQSEIVHCRWAMLGAAGIMIPEALTKAGILNTPHWNVAGDAQYFADPTTLFVVELLFLGWAEGRRWADIIKPGSVNTDPIFSNNKLTGTDVGYPGGLWFDPLNFGSGDPAKVKVWRTKEIKNGRLAMLAVLGFWFQSVYTGQGPIDNLLAHLADPGHNTVFSPLCSFLPDSDSLLLPLSSHNSYCSLLAVSLLLPLFSGTSYLNTRFAWLRAWDGRRSYR</sequence>
<keyword evidence="5 16" id="KW-0150">Chloroplast</keyword>
<dbReference type="Pfam" id="PF00504">
    <property type="entry name" value="Chloroa_b-bind"/>
    <property type="match status" value="1"/>
</dbReference>
<dbReference type="InterPro" id="IPR001344">
    <property type="entry name" value="Chloro_AB-bd_pln"/>
</dbReference>
<evidence type="ECO:0000256" key="11">
    <source>
        <dbReference type="ARBA" id="ARBA00022946"/>
    </source>
</evidence>
<dbReference type="EMBL" id="BFEA01000531">
    <property type="protein sequence ID" value="GBG85720.1"/>
    <property type="molecule type" value="Genomic_DNA"/>
</dbReference>
<feature type="binding site" evidence="15">
    <location>
        <position position="226"/>
    </location>
    <ligand>
        <name>chlorophyll a</name>
        <dbReference type="ChEBI" id="CHEBI:58416"/>
        <label>1</label>
    </ligand>
</feature>
<keyword evidence="16" id="KW-0604">Photosystem II</keyword>
<comment type="caution">
    <text evidence="17">The sequence shown here is derived from an EMBL/GenBank/DDBJ whole genome shotgun (WGS) entry which is preliminary data.</text>
</comment>
<feature type="binding site" description="axial binding residue" evidence="15">
    <location>
        <position position="271"/>
    </location>
    <ligand>
        <name>chlorophyll b</name>
        <dbReference type="ChEBI" id="CHEBI:61721"/>
        <label>1</label>
    </ligand>
    <ligandPart>
        <name>Mg</name>
        <dbReference type="ChEBI" id="CHEBI:25107"/>
    </ligandPart>
</feature>
<accession>A0A388LTS8</accession>
<keyword evidence="18" id="KW-1185">Reference proteome</keyword>
<evidence type="ECO:0000256" key="10">
    <source>
        <dbReference type="ARBA" id="ARBA00022842"/>
    </source>
</evidence>